<evidence type="ECO:0000313" key="1">
    <source>
        <dbReference type="EMBL" id="SUG52447.1"/>
    </source>
</evidence>
<dbReference type="GO" id="GO:0032259">
    <property type="term" value="P:methylation"/>
    <property type="evidence" value="ECO:0007669"/>
    <property type="project" value="UniProtKB-KW"/>
</dbReference>
<dbReference type="InterPro" id="IPR008593">
    <property type="entry name" value="Dam_MeTrfase"/>
</dbReference>
<dbReference type="GO" id="GO:0009007">
    <property type="term" value="F:site-specific DNA-methyltransferase (adenine-specific) activity"/>
    <property type="evidence" value="ECO:0007669"/>
    <property type="project" value="InterPro"/>
</dbReference>
<dbReference type="EMBL" id="UGWI01000003">
    <property type="protein sequence ID" value="SUG52447.1"/>
    <property type="molecule type" value="Genomic_DNA"/>
</dbReference>
<protein>
    <submittedName>
        <fullName evidence="1">DNA adenine methylase</fullName>
    </submittedName>
</protein>
<reference evidence="1 2" key="1">
    <citation type="submission" date="2018-06" db="EMBL/GenBank/DDBJ databases">
        <authorList>
            <consortium name="Pathogen Informatics"/>
            <person name="Doyle S."/>
        </authorList>
    </citation>
    <scope>NUCLEOTIDE SEQUENCE [LARGE SCALE GENOMIC DNA]</scope>
    <source>
        <strain evidence="1 2">NCTC9854</strain>
    </source>
</reference>
<dbReference type="Proteomes" id="UP000254773">
    <property type="component" value="Unassembled WGS sequence"/>
</dbReference>
<sequence>MILDHRSNTAKEHRDTWRTDPRMIAGLFELLRPCYIDGCASDENHLLPEYFTKQENCLQLNWRLEAKKRGVPPAVYVNPPFSKEDTTVATPYNGMANFFRKARAEAERGVYSQWLFRARPGEGWFPWLLASRIWFIVGRVGFVSSETLKLDDQQTENHCVAEFIPDELPFMATGLALNRDDIISVGEKVITKGKYPIITARYAQLMS</sequence>
<dbReference type="GO" id="GO:0009307">
    <property type="term" value="P:DNA restriction-modification system"/>
    <property type="evidence" value="ECO:0007669"/>
    <property type="project" value="InterPro"/>
</dbReference>
<evidence type="ECO:0000313" key="2">
    <source>
        <dbReference type="Proteomes" id="UP000254773"/>
    </source>
</evidence>
<gene>
    <name evidence="1" type="primary">fdM</name>
    <name evidence="1" type="ORF">NCTC9854_04558</name>
</gene>
<proteinExistence type="predicted"/>
<organism evidence="1 2">
    <name type="scientific">Salmonella enterica</name>
    <name type="common">Salmonella choleraesuis</name>
    <dbReference type="NCBI Taxonomy" id="28901"/>
    <lineage>
        <taxon>Bacteria</taxon>
        <taxon>Pseudomonadati</taxon>
        <taxon>Pseudomonadota</taxon>
        <taxon>Gammaproteobacteria</taxon>
        <taxon>Enterobacterales</taxon>
        <taxon>Enterobacteriaceae</taxon>
        <taxon>Salmonella</taxon>
    </lineage>
</organism>
<name>A0A379TPB8_SALER</name>
<keyword evidence="1" id="KW-0489">Methyltransferase</keyword>
<dbReference type="GO" id="GO:0003677">
    <property type="term" value="F:DNA binding"/>
    <property type="evidence" value="ECO:0007669"/>
    <property type="project" value="InterPro"/>
</dbReference>
<accession>A0A379TPB8</accession>
<dbReference type="Pfam" id="PF05869">
    <property type="entry name" value="Dam"/>
    <property type="match status" value="1"/>
</dbReference>
<keyword evidence="1" id="KW-0808">Transferase</keyword>
<dbReference type="AlphaFoldDB" id="A0A379TPB8"/>